<feature type="region of interest" description="Disordered" evidence="1">
    <location>
        <begin position="100"/>
        <end position="122"/>
    </location>
</feature>
<protein>
    <submittedName>
        <fullName evidence="2">Uncharacterized protein</fullName>
    </submittedName>
</protein>
<evidence type="ECO:0000313" key="2">
    <source>
        <dbReference type="EMBL" id="KAF5476153.1"/>
    </source>
</evidence>
<organism evidence="2 3">
    <name type="scientific">Juglans regia</name>
    <name type="common">English walnut</name>
    <dbReference type="NCBI Taxonomy" id="51240"/>
    <lineage>
        <taxon>Eukaryota</taxon>
        <taxon>Viridiplantae</taxon>
        <taxon>Streptophyta</taxon>
        <taxon>Embryophyta</taxon>
        <taxon>Tracheophyta</taxon>
        <taxon>Spermatophyta</taxon>
        <taxon>Magnoliopsida</taxon>
        <taxon>eudicotyledons</taxon>
        <taxon>Gunneridae</taxon>
        <taxon>Pentapetalae</taxon>
        <taxon>rosids</taxon>
        <taxon>fabids</taxon>
        <taxon>Fagales</taxon>
        <taxon>Juglandaceae</taxon>
        <taxon>Juglans</taxon>
    </lineage>
</organism>
<gene>
    <name evidence="2" type="ORF">F2P56_007889</name>
</gene>
<feature type="non-terminal residue" evidence="2">
    <location>
        <position position="1"/>
    </location>
</feature>
<proteinExistence type="predicted"/>
<feature type="compositionally biased region" description="Pro residues" evidence="1">
    <location>
        <begin position="18"/>
        <end position="31"/>
    </location>
</feature>
<sequence length="122" mass="12903">WASSTPSVDYSLLASSPPHKPTPPPPQPPPRNASAPRSGKIYPTTLNKIVTRIKTETPRHPPPPMIAFLLPSPPVLPLLPSLALPDRWWSAPFSGPAAATSGFVSNKIASPPDQPSSSSFPS</sequence>
<dbReference type="EMBL" id="LIHL02000003">
    <property type="protein sequence ID" value="KAF5476153.1"/>
    <property type="molecule type" value="Genomic_DNA"/>
</dbReference>
<name>A0A833Y0S3_JUGRE</name>
<reference evidence="2" key="2">
    <citation type="submission" date="2020-03" db="EMBL/GenBank/DDBJ databases">
        <title>Walnut 2.0.</title>
        <authorList>
            <person name="Marrano A."/>
            <person name="Britton M."/>
            <person name="Zimin A.V."/>
            <person name="Zaini P.A."/>
            <person name="Workman R."/>
            <person name="Puiu D."/>
            <person name="Bianco L."/>
            <person name="Allen B.J."/>
            <person name="Troggio M."/>
            <person name="Leslie C.A."/>
            <person name="Timp W."/>
            <person name="Dendekar A."/>
            <person name="Salzberg S.L."/>
            <person name="Neale D.B."/>
        </authorList>
    </citation>
    <scope>NUCLEOTIDE SEQUENCE</scope>
    <source>
        <tissue evidence="2">Leaves</tissue>
    </source>
</reference>
<feature type="region of interest" description="Disordered" evidence="1">
    <location>
        <begin position="1"/>
        <end position="46"/>
    </location>
</feature>
<reference evidence="2" key="1">
    <citation type="submission" date="2015-10" db="EMBL/GenBank/DDBJ databases">
        <authorList>
            <person name="Martinez-Garcia P.J."/>
            <person name="Crepeau M.W."/>
            <person name="Puiu D."/>
            <person name="Gonzalez-Ibeas D."/>
            <person name="Whalen J."/>
            <person name="Stevens K."/>
            <person name="Paul R."/>
            <person name="Butterfield T."/>
            <person name="Britton M."/>
            <person name="Reagan R."/>
            <person name="Chakraborty S."/>
            <person name="Walawage S.L."/>
            <person name="Vasquez-Gross H.A."/>
            <person name="Cardeno C."/>
            <person name="Famula R."/>
            <person name="Pratt K."/>
            <person name="Kuruganti S."/>
            <person name="Aradhya M.K."/>
            <person name="Leslie C.A."/>
            <person name="Dandekar A.M."/>
            <person name="Salzberg S.L."/>
            <person name="Wegrzyn J.L."/>
            <person name="Langley C.H."/>
            <person name="Neale D.B."/>
        </authorList>
    </citation>
    <scope>NUCLEOTIDE SEQUENCE</scope>
    <source>
        <tissue evidence="2">Leaves</tissue>
    </source>
</reference>
<accession>A0A833Y0S3</accession>
<dbReference type="Gramene" id="Jr03_24560_p2">
    <property type="protein sequence ID" value="cds.Jr03_24560_p2"/>
    <property type="gene ID" value="Jr03_24560"/>
</dbReference>
<comment type="caution">
    <text evidence="2">The sequence shown here is derived from an EMBL/GenBank/DDBJ whole genome shotgun (WGS) entry which is preliminary data.</text>
</comment>
<evidence type="ECO:0000313" key="3">
    <source>
        <dbReference type="Proteomes" id="UP000619265"/>
    </source>
</evidence>
<dbReference type="AlphaFoldDB" id="A0A833Y0S3"/>
<evidence type="ECO:0000256" key="1">
    <source>
        <dbReference type="SAM" id="MobiDB-lite"/>
    </source>
</evidence>
<dbReference type="Proteomes" id="UP000619265">
    <property type="component" value="Unassembled WGS sequence"/>
</dbReference>